<reference evidence="4" key="1">
    <citation type="journal article" date="2023" name="Mol. Phylogenet. Evol.">
        <title>Genome-scale phylogeny and comparative genomics of the fungal order Sordariales.</title>
        <authorList>
            <person name="Hensen N."/>
            <person name="Bonometti L."/>
            <person name="Westerberg I."/>
            <person name="Brannstrom I.O."/>
            <person name="Guillou S."/>
            <person name="Cros-Aarteil S."/>
            <person name="Calhoun S."/>
            <person name="Haridas S."/>
            <person name="Kuo A."/>
            <person name="Mondo S."/>
            <person name="Pangilinan J."/>
            <person name="Riley R."/>
            <person name="LaButti K."/>
            <person name="Andreopoulos B."/>
            <person name="Lipzen A."/>
            <person name="Chen C."/>
            <person name="Yan M."/>
            <person name="Daum C."/>
            <person name="Ng V."/>
            <person name="Clum A."/>
            <person name="Steindorff A."/>
            <person name="Ohm R.A."/>
            <person name="Martin F."/>
            <person name="Silar P."/>
            <person name="Natvig D.O."/>
            <person name="Lalanne C."/>
            <person name="Gautier V."/>
            <person name="Ament-Velasquez S.L."/>
            <person name="Kruys A."/>
            <person name="Hutchinson M.I."/>
            <person name="Powell A.J."/>
            <person name="Barry K."/>
            <person name="Miller A.N."/>
            <person name="Grigoriev I.V."/>
            <person name="Debuchy R."/>
            <person name="Gladieux P."/>
            <person name="Hiltunen Thoren M."/>
            <person name="Johannesson H."/>
        </authorList>
    </citation>
    <scope>NUCLEOTIDE SEQUENCE</scope>
    <source>
        <strain evidence="4">CBS 118394</strain>
    </source>
</reference>
<feature type="transmembrane region" description="Helical" evidence="2">
    <location>
        <begin position="216"/>
        <end position="243"/>
    </location>
</feature>
<evidence type="ECO:0000313" key="5">
    <source>
        <dbReference type="Proteomes" id="UP001283341"/>
    </source>
</evidence>
<name>A0AAE0M405_9PEZI</name>
<keyword evidence="3" id="KW-0732">Signal</keyword>
<keyword evidence="5" id="KW-1185">Reference proteome</keyword>
<feature type="chain" id="PRO_5041952041" evidence="3">
    <location>
        <begin position="24"/>
        <end position="357"/>
    </location>
</feature>
<dbReference type="EMBL" id="JAUEDM010000004">
    <property type="protein sequence ID" value="KAK3318245.1"/>
    <property type="molecule type" value="Genomic_DNA"/>
</dbReference>
<accession>A0AAE0M405</accession>
<proteinExistence type="predicted"/>
<keyword evidence="2" id="KW-1133">Transmembrane helix</keyword>
<keyword evidence="2" id="KW-0812">Transmembrane</keyword>
<evidence type="ECO:0000313" key="4">
    <source>
        <dbReference type="EMBL" id="KAK3318245.1"/>
    </source>
</evidence>
<organism evidence="4 5">
    <name type="scientific">Apodospora peruviana</name>
    <dbReference type="NCBI Taxonomy" id="516989"/>
    <lineage>
        <taxon>Eukaryota</taxon>
        <taxon>Fungi</taxon>
        <taxon>Dikarya</taxon>
        <taxon>Ascomycota</taxon>
        <taxon>Pezizomycotina</taxon>
        <taxon>Sordariomycetes</taxon>
        <taxon>Sordariomycetidae</taxon>
        <taxon>Sordariales</taxon>
        <taxon>Lasiosphaeriaceae</taxon>
        <taxon>Apodospora</taxon>
    </lineage>
</organism>
<reference evidence="4" key="2">
    <citation type="submission" date="2023-06" db="EMBL/GenBank/DDBJ databases">
        <authorList>
            <consortium name="Lawrence Berkeley National Laboratory"/>
            <person name="Haridas S."/>
            <person name="Hensen N."/>
            <person name="Bonometti L."/>
            <person name="Westerberg I."/>
            <person name="Brannstrom I.O."/>
            <person name="Guillou S."/>
            <person name="Cros-Aarteil S."/>
            <person name="Calhoun S."/>
            <person name="Kuo A."/>
            <person name="Mondo S."/>
            <person name="Pangilinan J."/>
            <person name="Riley R."/>
            <person name="Labutti K."/>
            <person name="Andreopoulos B."/>
            <person name="Lipzen A."/>
            <person name="Chen C."/>
            <person name="Yanf M."/>
            <person name="Daum C."/>
            <person name="Ng V."/>
            <person name="Clum A."/>
            <person name="Steindorff A."/>
            <person name="Ohm R."/>
            <person name="Martin F."/>
            <person name="Silar P."/>
            <person name="Natvig D."/>
            <person name="Lalanne C."/>
            <person name="Gautier V."/>
            <person name="Ament-Velasquez S.L."/>
            <person name="Kruys A."/>
            <person name="Hutchinson M.I."/>
            <person name="Powell A.J."/>
            <person name="Barry K."/>
            <person name="Miller A.N."/>
            <person name="Grigoriev I.V."/>
            <person name="Debuchy R."/>
            <person name="Gladieux P."/>
            <person name="Thoren M.H."/>
            <person name="Johannesson H."/>
        </authorList>
    </citation>
    <scope>NUCLEOTIDE SEQUENCE</scope>
    <source>
        <strain evidence="4">CBS 118394</strain>
    </source>
</reference>
<sequence>MQPKNSLSLATTLLLAATSSTSAASSRPECLHTRGQELARSASCGDDGSIAYCFSQIALDTSTEHLVPQVEECFLNAGCNAAEAPIQAFWALRRCESSPSPADLRRHAIPAAAAAAAAGLAPRQDTNKPAATTPTAAAAVPAATTTDLNASPSPCFTNTDISVTSCPTQSTGADIGKTLSKGCVPTTQPSPVCRDGLICKSDSQGNPSCMYEQNSLGVAGTIIAIFFATAVALSVFGVCFLCCRERRVQKRLERAAEAANIAREAKNSAMVNSRRPVPGVVTDVGTDGQLDEDGAGQPLMQAAQDHPPLPQLPREYSSSSGRGGYNTASGTGTPMDGGHGGQQQNPFADSHDSHPLR</sequence>
<dbReference type="Proteomes" id="UP001283341">
    <property type="component" value="Unassembled WGS sequence"/>
</dbReference>
<feature type="compositionally biased region" description="Low complexity" evidence="1">
    <location>
        <begin position="274"/>
        <end position="287"/>
    </location>
</feature>
<protein>
    <submittedName>
        <fullName evidence="4">Uncharacterized protein</fullName>
    </submittedName>
</protein>
<feature type="signal peptide" evidence="3">
    <location>
        <begin position="1"/>
        <end position="23"/>
    </location>
</feature>
<evidence type="ECO:0000256" key="1">
    <source>
        <dbReference type="SAM" id="MobiDB-lite"/>
    </source>
</evidence>
<dbReference type="AlphaFoldDB" id="A0AAE0M405"/>
<gene>
    <name evidence="4" type="ORF">B0H66DRAFT_532751</name>
</gene>
<keyword evidence="2" id="KW-0472">Membrane</keyword>
<evidence type="ECO:0000256" key="2">
    <source>
        <dbReference type="SAM" id="Phobius"/>
    </source>
</evidence>
<comment type="caution">
    <text evidence="4">The sequence shown here is derived from an EMBL/GenBank/DDBJ whole genome shotgun (WGS) entry which is preliminary data.</text>
</comment>
<feature type="region of interest" description="Disordered" evidence="1">
    <location>
        <begin position="274"/>
        <end position="357"/>
    </location>
</feature>
<evidence type="ECO:0000256" key="3">
    <source>
        <dbReference type="SAM" id="SignalP"/>
    </source>
</evidence>